<keyword evidence="2" id="KW-1185">Reference proteome</keyword>
<reference evidence="1 2" key="1">
    <citation type="submission" date="2017-02" db="EMBL/GenBank/DDBJ databases">
        <title>Acinetobacter sp. ANC 4945, whole genome shotgun sequencing project.</title>
        <authorList>
            <person name="Radolfova-Krizova L."/>
            <person name="Al Atrouni A."/>
            <person name="Nemec A."/>
        </authorList>
    </citation>
    <scope>NUCLEOTIDE SEQUENCE [LARGE SCALE GENOMIC DNA]</scope>
    <source>
        <strain evidence="1 2">ANC 4945</strain>
    </source>
</reference>
<dbReference type="Proteomes" id="UP000191160">
    <property type="component" value="Unassembled WGS sequence"/>
</dbReference>
<dbReference type="AlphaFoldDB" id="A0A1T1GRC7"/>
<proteinExistence type="predicted"/>
<accession>A0A1T1GRC7</accession>
<comment type="caution">
    <text evidence="1">The sequence shown here is derived from an EMBL/GenBank/DDBJ whole genome shotgun (WGS) entry which is preliminary data.</text>
</comment>
<name>A0A1T1GRC7_9GAMM</name>
<evidence type="ECO:0000313" key="1">
    <source>
        <dbReference type="EMBL" id="OOV80055.1"/>
    </source>
</evidence>
<organism evidence="1 2">
    <name type="scientific">Acinetobacter amyesii</name>
    <dbReference type="NCBI Taxonomy" id="2942470"/>
    <lineage>
        <taxon>Bacteria</taxon>
        <taxon>Pseudomonadati</taxon>
        <taxon>Pseudomonadota</taxon>
        <taxon>Gammaproteobacteria</taxon>
        <taxon>Moraxellales</taxon>
        <taxon>Moraxellaceae</taxon>
        <taxon>Acinetobacter</taxon>
    </lineage>
</organism>
<protein>
    <submittedName>
        <fullName evidence="1">Uncharacterized protein</fullName>
    </submittedName>
</protein>
<dbReference type="EMBL" id="MVKX01000011">
    <property type="protein sequence ID" value="OOV80055.1"/>
    <property type="molecule type" value="Genomic_DNA"/>
</dbReference>
<gene>
    <name evidence="1" type="ORF">B1202_15100</name>
</gene>
<dbReference type="RefSeq" id="WP_078191419.1">
    <property type="nucleotide sequence ID" value="NZ_JAMCOZ010000001.1"/>
</dbReference>
<sequence length="162" mass="19330">MVNFLIVLCILIALSAAGIVVKKILKTEKYRQKYTRYQAPEKSNSISLASNDDAIRQVDQVIEVDEYEQQLFDDIAEIFFQQQYKLDSLQAAEQLQEVFLRRMPVNCKTQIRQLDLNEWSIYWNFYHQSLEYYLGRYGEFYTHVDRFGEEHKIEYRCQDSAS</sequence>
<evidence type="ECO:0000313" key="2">
    <source>
        <dbReference type="Proteomes" id="UP000191160"/>
    </source>
</evidence>